<protein>
    <submittedName>
        <fullName evidence="3">Phosphoglycerate mutase-like protein</fullName>
    </submittedName>
</protein>
<gene>
    <name evidence="3" type="ORF">BJ212DRAFT_1483454</name>
</gene>
<keyword evidence="2" id="KW-0378">Hydrolase</keyword>
<evidence type="ECO:0000256" key="2">
    <source>
        <dbReference type="ARBA" id="ARBA00022801"/>
    </source>
</evidence>
<dbReference type="OrthoDB" id="10257284at2759"/>
<dbReference type="GO" id="GO:0016791">
    <property type="term" value="F:phosphatase activity"/>
    <property type="evidence" value="ECO:0007669"/>
    <property type="project" value="TreeGrafter"/>
</dbReference>
<dbReference type="InterPro" id="IPR000560">
    <property type="entry name" value="His_Pase_clade-2"/>
</dbReference>
<accession>A0A9P7E5A7</accession>
<dbReference type="CDD" id="cd07061">
    <property type="entry name" value="HP_HAP_like"/>
    <property type="match status" value="1"/>
</dbReference>
<evidence type="ECO:0000313" key="3">
    <source>
        <dbReference type="EMBL" id="KAG1811722.1"/>
    </source>
</evidence>
<dbReference type="SUPFAM" id="SSF53254">
    <property type="entry name" value="Phosphoglycerate mutase-like"/>
    <property type="match status" value="1"/>
</dbReference>
<comment type="caution">
    <text evidence="3">The sequence shown here is derived from an EMBL/GenBank/DDBJ whole genome shotgun (WGS) entry which is preliminary data.</text>
</comment>
<evidence type="ECO:0000256" key="1">
    <source>
        <dbReference type="ARBA" id="ARBA00005375"/>
    </source>
</evidence>
<dbReference type="EMBL" id="JABBWG010000028">
    <property type="protein sequence ID" value="KAG1811722.1"/>
    <property type="molecule type" value="Genomic_DNA"/>
</dbReference>
<sequence length="426" mass="47988">MKQQMQDGPVPLDVESYPVAPGGLDLEQVHIYVRHGERTPVRVRMSNPPASIPADWQMCNTAKSFHETVAGQSPTIDDGLWYRKLSRTGMEEQLRDYGELTDIGKKSTYSFGTALRSLYIEISPLKARDERLTYFRSTNIARTIESLQHIVHGVYPPSSCAPGIIPSIIIRNGIDENLVSNTLACKRLALLELQFAEAAVAVWNSRLEPLDKKVSRYLGGRPLRLDGTPRASGILDTVRSAAAHGFRVPPEFMDDNVIGVIEAAVTAEWFDIKSEDGRRLGMGRLLADASEKMQRKIQLDSKDPTKLLVHTTHDSTLAALLCTFDVFDDKWPPFTSSVTFELFRKRIPASQQTNIPGLRALSSFWRPRDEHYVRMRYKNKNMVLPMCAEEGKHLPGSPEFCTLEAFRQRVGELTPKDWTGECFPRT</sequence>
<dbReference type="AlphaFoldDB" id="A0A9P7E5A7"/>
<reference evidence="3" key="1">
    <citation type="journal article" date="2020" name="New Phytol.">
        <title>Comparative genomics reveals dynamic genome evolution in host specialist ectomycorrhizal fungi.</title>
        <authorList>
            <person name="Lofgren L.A."/>
            <person name="Nguyen N.H."/>
            <person name="Vilgalys R."/>
            <person name="Ruytinx J."/>
            <person name="Liao H.L."/>
            <person name="Branco S."/>
            <person name="Kuo A."/>
            <person name="LaButti K."/>
            <person name="Lipzen A."/>
            <person name="Andreopoulos W."/>
            <person name="Pangilinan J."/>
            <person name="Riley R."/>
            <person name="Hundley H."/>
            <person name="Na H."/>
            <person name="Barry K."/>
            <person name="Grigoriev I.V."/>
            <person name="Stajich J.E."/>
            <person name="Kennedy P.G."/>
        </authorList>
    </citation>
    <scope>NUCLEOTIDE SEQUENCE</scope>
    <source>
        <strain evidence="3">MN1</strain>
    </source>
</reference>
<dbReference type="Proteomes" id="UP000807769">
    <property type="component" value="Unassembled WGS sequence"/>
</dbReference>
<dbReference type="Gene3D" id="3.40.50.1240">
    <property type="entry name" value="Phosphoglycerate mutase-like"/>
    <property type="match status" value="1"/>
</dbReference>
<dbReference type="InterPro" id="IPR029033">
    <property type="entry name" value="His_PPase_superfam"/>
</dbReference>
<dbReference type="PANTHER" id="PTHR11567:SF110">
    <property type="entry name" value="2-PHOSPHOXYLOSE PHOSPHATASE 1"/>
    <property type="match status" value="1"/>
</dbReference>
<dbReference type="GeneID" id="64634628"/>
<organism evidence="3 4">
    <name type="scientific">Suillus subaureus</name>
    <dbReference type="NCBI Taxonomy" id="48587"/>
    <lineage>
        <taxon>Eukaryota</taxon>
        <taxon>Fungi</taxon>
        <taxon>Dikarya</taxon>
        <taxon>Basidiomycota</taxon>
        <taxon>Agaricomycotina</taxon>
        <taxon>Agaricomycetes</taxon>
        <taxon>Agaricomycetidae</taxon>
        <taxon>Boletales</taxon>
        <taxon>Suillineae</taxon>
        <taxon>Suillaceae</taxon>
        <taxon>Suillus</taxon>
    </lineage>
</organism>
<comment type="similarity">
    <text evidence="1">Belongs to the histidine acid phosphatase family.</text>
</comment>
<dbReference type="Pfam" id="PF00328">
    <property type="entry name" value="His_Phos_2"/>
    <property type="match status" value="1"/>
</dbReference>
<proteinExistence type="inferred from homology"/>
<name>A0A9P7E5A7_9AGAM</name>
<dbReference type="PANTHER" id="PTHR11567">
    <property type="entry name" value="ACID PHOSPHATASE-RELATED"/>
    <property type="match status" value="1"/>
</dbReference>
<dbReference type="PROSITE" id="PS00778">
    <property type="entry name" value="HIS_ACID_PHOSPHAT_2"/>
    <property type="match status" value="1"/>
</dbReference>
<evidence type="ECO:0000313" key="4">
    <source>
        <dbReference type="Proteomes" id="UP000807769"/>
    </source>
</evidence>
<dbReference type="RefSeq" id="XP_041190143.1">
    <property type="nucleotide sequence ID" value="XM_041340612.1"/>
</dbReference>
<dbReference type="InterPro" id="IPR050645">
    <property type="entry name" value="Histidine_acid_phosphatase"/>
</dbReference>
<keyword evidence="4" id="KW-1185">Reference proteome</keyword>
<dbReference type="InterPro" id="IPR033379">
    <property type="entry name" value="Acid_Pase_AS"/>
</dbReference>